<gene>
    <name evidence="6" type="ORF">SO802_014216</name>
</gene>
<dbReference type="Gene3D" id="1.10.10.10">
    <property type="entry name" value="Winged helix-like DNA-binding domain superfamily/Winged helix DNA-binding domain"/>
    <property type="match status" value="1"/>
</dbReference>
<dbReference type="InterPro" id="IPR041118">
    <property type="entry name" value="Rx_N"/>
</dbReference>
<dbReference type="Pfam" id="PF00931">
    <property type="entry name" value="NB-ARC"/>
    <property type="match status" value="1"/>
</dbReference>
<dbReference type="GO" id="GO:0006952">
    <property type="term" value="P:defense response"/>
    <property type="evidence" value="ECO:0007669"/>
    <property type="project" value="UniProtKB-KW"/>
</dbReference>
<protein>
    <submittedName>
        <fullName evidence="6">Uncharacterized protein</fullName>
    </submittedName>
</protein>
<evidence type="ECO:0000259" key="4">
    <source>
        <dbReference type="Pfam" id="PF00931"/>
    </source>
</evidence>
<reference evidence="6 7" key="1">
    <citation type="submission" date="2024-01" db="EMBL/GenBank/DDBJ databases">
        <title>A telomere-to-telomere, gap-free genome of sweet tea (Lithocarpus litseifolius).</title>
        <authorList>
            <person name="Zhou J."/>
        </authorList>
    </citation>
    <scope>NUCLEOTIDE SEQUENCE [LARGE SCALE GENOMIC DNA]</scope>
    <source>
        <strain evidence="6">Zhou-2022a</strain>
        <tissue evidence="6">Leaf</tissue>
    </source>
</reference>
<evidence type="ECO:0000256" key="2">
    <source>
        <dbReference type="ARBA" id="ARBA00022741"/>
    </source>
</evidence>
<sequence length="446" mass="50866">MAAKAISALIEKLISLLGEEATLLRDIHEEVADIKDELESIQSFVKDADTKAAEEDELSEGVKTWVKQVREVAFRIDVFMDEYLLHMAQHHPHRHLGLSGILQKSAGLITMLKPQHEIANKRIKERSERYGIQSTGQGSSSASQKFWWHDPRMASFFIDDADVVGIESPRDELIGWLVKGHSHRTVASVVGMGGLGKTTFAKKVFDHQMVRGHLNCHAWIAVSQSHNMVDLLRIMIKQFCEARKEFPPKGIDSADKMFVIRKAREYLQEKRYVVVFDDVWEINFWGGIEHALPDNMKGARIMITTRKWEVANFCKKSSLVHVHTLQPLPLTKAWELFNKRTFQFEFGGHCPPVLKKLSHDIIEKCKGLSLAIVAIGGLLSTKDKTPFEWQNLHDNFGFELGRNPRLAGVNKILSLSFEDLPYKLKSCFLYLGMYPKDYSINCVRLI</sequence>
<feature type="domain" description="Disease resistance N-terminal" evidence="5">
    <location>
        <begin position="5"/>
        <end position="93"/>
    </location>
</feature>
<dbReference type="Pfam" id="PF18052">
    <property type="entry name" value="Rx_N"/>
    <property type="match status" value="1"/>
</dbReference>
<evidence type="ECO:0000259" key="5">
    <source>
        <dbReference type="Pfam" id="PF18052"/>
    </source>
</evidence>
<dbReference type="Gene3D" id="1.20.5.4130">
    <property type="match status" value="1"/>
</dbReference>
<dbReference type="SUPFAM" id="SSF52540">
    <property type="entry name" value="P-loop containing nucleoside triphosphate hydrolases"/>
    <property type="match status" value="1"/>
</dbReference>
<dbReference type="GO" id="GO:0043531">
    <property type="term" value="F:ADP binding"/>
    <property type="evidence" value="ECO:0007669"/>
    <property type="project" value="InterPro"/>
</dbReference>
<organism evidence="6 7">
    <name type="scientific">Lithocarpus litseifolius</name>
    <dbReference type="NCBI Taxonomy" id="425828"/>
    <lineage>
        <taxon>Eukaryota</taxon>
        <taxon>Viridiplantae</taxon>
        <taxon>Streptophyta</taxon>
        <taxon>Embryophyta</taxon>
        <taxon>Tracheophyta</taxon>
        <taxon>Spermatophyta</taxon>
        <taxon>Magnoliopsida</taxon>
        <taxon>eudicotyledons</taxon>
        <taxon>Gunneridae</taxon>
        <taxon>Pentapetalae</taxon>
        <taxon>rosids</taxon>
        <taxon>fabids</taxon>
        <taxon>Fagales</taxon>
        <taxon>Fagaceae</taxon>
        <taxon>Lithocarpus</taxon>
    </lineage>
</organism>
<dbReference type="EMBL" id="JAZDWU010000005">
    <property type="protein sequence ID" value="KAL0000435.1"/>
    <property type="molecule type" value="Genomic_DNA"/>
</dbReference>
<evidence type="ECO:0000313" key="6">
    <source>
        <dbReference type="EMBL" id="KAL0000435.1"/>
    </source>
</evidence>
<dbReference type="CDD" id="cd14798">
    <property type="entry name" value="RX-CC_like"/>
    <property type="match status" value="1"/>
</dbReference>
<keyword evidence="7" id="KW-1185">Reference proteome</keyword>
<comment type="caution">
    <text evidence="6">The sequence shown here is derived from an EMBL/GenBank/DDBJ whole genome shotgun (WGS) entry which is preliminary data.</text>
</comment>
<keyword evidence="3" id="KW-0611">Plant defense</keyword>
<dbReference type="AlphaFoldDB" id="A0AAW2CQD0"/>
<keyword evidence="1" id="KW-0677">Repeat</keyword>
<evidence type="ECO:0000256" key="1">
    <source>
        <dbReference type="ARBA" id="ARBA00022737"/>
    </source>
</evidence>
<dbReference type="InterPro" id="IPR038005">
    <property type="entry name" value="RX-like_CC"/>
</dbReference>
<dbReference type="Proteomes" id="UP001459277">
    <property type="component" value="Unassembled WGS sequence"/>
</dbReference>
<dbReference type="Gene3D" id="3.40.50.300">
    <property type="entry name" value="P-loop containing nucleotide triphosphate hydrolases"/>
    <property type="match status" value="1"/>
</dbReference>
<accession>A0AAW2CQD0</accession>
<keyword evidence="2" id="KW-0547">Nucleotide-binding</keyword>
<dbReference type="Gene3D" id="1.10.8.430">
    <property type="entry name" value="Helical domain of apoptotic protease-activating factors"/>
    <property type="match status" value="1"/>
</dbReference>
<dbReference type="PANTHER" id="PTHR19338">
    <property type="entry name" value="TRANSLOCASE OF INNER MITOCHONDRIAL MEMBRANE 13 HOMOLOG"/>
    <property type="match status" value="1"/>
</dbReference>
<dbReference type="InterPro" id="IPR042197">
    <property type="entry name" value="Apaf_helical"/>
</dbReference>
<dbReference type="PRINTS" id="PR00364">
    <property type="entry name" value="DISEASERSIST"/>
</dbReference>
<proteinExistence type="predicted"/>
<evidence type="ECO:0000313" key="7">
    <source>
        <dbReference type="Proteomes" id="UP001459277"/>
    </source>
</evidence>
<dbReference type="InterPro" id="IPR002182">
    <property type="entry name" value="NB-ARC"/>
</dbReference>
<evidence type="ECO:0000256" key="3">
    <source>
        <dbReference type="ARBA" id="ARBA00022821"/>
    </source>
</evidence>
<dbReference type="InterPro" id="IPR027417">
    <property type="entry name" value="P-loop_NTPase"/>
</dbReference>
<dbReference type="PANTHER" id="PTHR19338:SF32">
    <property type="entry name" value="OS06G0287500 PROTEIN"/>
    <property type="match status" value="1"/>
</dbReference>
<dbReference type="FunFam" id="3.40.50.300:FF:001091">
    <property type="entry name" value="Probable disease resistance protein At1g61300"/>
    <property type="match status" value="1"/>
</dbReference>
<feature type="domain" description="NB-ARC" evidence="4">
    <location>
        <begin position="168"/>
        <end position="343"/>
    </location>
</feature>
<name>A0AAW2CQD0_9ROSI</name>
<dbReference type="InterPro" id="IPR036388">
    <property type="entry name" value="WH-like_DNA-bd_sf"/>
</dbReference>